<dbReference type="GO" id="GO:0015074">
    <property type="term" value="P:DNA integration"/>
    <property type="evidence" value="ECO:0007669"/>
    <property type="project" value="InterPro"/>
</dbReference>
<dbReference type="AlphaFoldDB" id="A0A839ZF37"/>
<organism evidence="2 3">
    <name type="scientific">Ancylobacter tetraedralis</name>
    <dbReference type="NCBI Taxonomy" id="217068"/>
    <lineage>
        <taxon>Bacteria</taxon>
        <taxon>Pseudomonadati</taxon>
        <taxon>Pseudomonadota</taxon>
        <taxon>Alphaproteobacteria</taxon>
        <taxon>Hyphomicrobiales</taxon>
        <taxon>Xanthobacteraceae</taxon>
        <taxon>Ancylobacter</taxon>
    </lineage>
</organism>
<evidence type="ECO:0000313" key="3">
    <source>
        <dbReference type="Proteomes" id="UP000533469"/>
    </source>
</evidence>
<proteinExistence type="predicted"/>
<dbReference type="Proteomes" id="UP000533469">
    <property type="component" value="Unassembled WGS sequence"/>
</dbReference>
<sequence>MADLVRFKTATLTAFGYQRNGVWSEETASQKVEHLGLMFGALAASPSGAVHGFGVPLENLSFGLLVFPIVWDWYIQWRERRRGFYTAWEVDMLRIAAALTRAETGWLRQNPQLAERIRPIPNLITERDVAAARADWDAACEQMHRHGLARAREVQRVARIHRDPFEPIIAVLEADSPVAEYRKITEEILRLMPDEKRYPRAAAEAVRAFLMLRLGLHLGLRQKNLRQLLVCPRGRLPTSERRLAELKRGELRWSERDQGWEVLIPSVAFKNANSSFFGSKPFRLILPDLGGLYHYLEAYIDRHRRVLLKHAADPGTLFVKTVKLTSKDAAYCQNTFYEAWRLAIQRYGIHNPYTGRGAIKGLLPHGPHNVRDVLATHILKKTGSYEQASYAIQDTPEMVAKHYGRFLPQDKAALAARILNKVWEAA</sequence>
<dbReference type="InterPro" id="IPR011010">
    <property type="entry name" value="DNA_brk_join_enz"/>
</dbReference>
<keyword evidence="1" id="KW-0233">DNA recombination</keyword>
<dbReference type="GO" id="GO:0003677">
    <property type="term" value="F:DNA binding"/>
    <property type="evidence" value="ECO:0007669"/>
    <property type="project" value="InterPro"/>
</dbReference>
<gene>
    <name evidence="2" type="ORF">FHS55_004019</name>
</gene>
<dbReference type="SUPFAM" id="SSF56349">
    <property type="entry name" value="DNA breaking-rejoining enzymes"/>
    <property type="match status" value="1"/>
</dbReference>
<reference evidence="2 3" key="1">
    <citation type="submission" date="2020-08" db="EMBL/GenBank/DDBJ databases">
        <title>Genomic Encyclopedia of Type Strains, Phase IV (KMG-IV): sequencing the most valuable type-strain genomes for metagenomic binning, comparative biology and taxonomic classification.</title>
        <authorList>
            <person name="Goeker M."/>
        </authorList>
    </citation>
    <scope>NUCLEOTIDE SEQUENCE [LARGE SCALE GENOMIC DNA]</scope>
    <source>
        <strain evidence="2 3">DSM 5895</strain>
    </source>
</reference>
<dbReference type="InterPro" id="IPR013762">
    <property type="entry name" value="Integrase-like_cat_sf"/>
</dbReference>
<keyword evidence="3" id="KW-1185">Reference proteome</keyword>
<evidence type="ECO:0000313" key="2">
    <source>
        <dbReference type="EMBL" id="MBB3773384.1"/>
    </source>
</evidence>
<evidence type="ECO:0000256" key="1">
    <source>
        <dbReference type="ARBA" id="ARBA00023172"/>
    </source>
</evidence>
<dbReference type="GO" id="GO:0006310">
    <property type="term" value="P:DNA recombination"/>
    <property type="evidence" value="ECO:0007669"/>
    <property type="project" value="UniProtKB-KW"/>
</dbReference>
<evidence type="ECO:0008006" key="4">
    <source>
        <dbReference type="Google" id="ProtNLM"/>
    </source>
</evidence>
<comment type="caution">
    <text evidence="2">The sequence shown here is derived from an EMBL/GenBank/DDBJ whole genome shotgun (WGS) entry which is preliminary data.</text>
</comment>
<dbReference type="EMBL" id="JACICD010000010">
    <property type="protein sequence ID" value="MBB3773384.1"/>
    <property type="molecule type" value="Genomic_DNA"/>
</dbReference>
<accession>A0A839ZF37</accession>
<dbReference type="Gene3D" id="1.10.443.10">
    <property type="entry name" value="Intergrase catalytic core"/>
    <property type="match status" value="1"/>
</dbReference>
<protein>
    <recommendedName>
        <fullName evidence="4">Tyr recombinase domain-containing protein</fullName>
    </recommendedName>
</protein>
<name>A0A839ZF37_9HYPH</name>